<gene>
    <name evidence="1" type="ORF">ARMOST_16826</name>
</gene>
<dbReference type="Proteomes" id="UP000219338">
    <property type="component" value="Unassembled WGS sequence"/>
</dbReference>
<dbReference type="AlphaFoldDB" id="A0A284RX96"/>
<evidence type="ECO:0000313" key="2">
    <source>
        <dbReference type="Proteomes" id="UP000219338"/>
    </source>
</evidence>
<dbReference type="EMBL" id="FUEG01000020">
    <property type="protein sequence ID" value="SJL13384.1"/>
    <property type="molecule type" value="Genomic_DNA"/>
</dbReference>
<sequence length="164" mass="18350">MTPSTASFIRSLFSKLLPRLPSLQTNFHDGDDLASISLSDPIFPPTFGACPPDTLPFKVVLDDPESSIKAKQINYPWDLSKEMRKTQINGLMTKVFLFSRDILYELASASDLLLLGSRDKESAGSSTFADYSDWTTYVDPQRQFYALPINRTDLGRTPLHGQVN</sequence>
<organism evidence="1 2">
    <name type="scientific">Armillaria ostoyae</name>
    <name type="common">Armillaria root rot fungus</name>
    <dbReference type="NCBI Taxonomy" id="47428"/>
    <lineage>
        <taxon>Eukaryota</taxon>
        <taxon>Fungi</taxon>
        <taxon>Dikarya</taxon>
        <taxon>Basidiomycota</taxon>
        <taxon>Agaricomycotina</taxon>
        <taxon>Agaricomycetes</taxon>
        <taxon>Agaricomycetidae</taxon>
        <taxon>Agaricales</taxon>
        <taxon>Marasmiineae</taxon>
        <taxon>Physalacriaceae</taxon>
        <taxon>Armillaria</taxon>
    </lineage>
</organism>
<protein>
    <submittedName>
        <fullName evidence="1">Uncharacterized protein</fullName>
    </submittedName>
</protein>
<keyword evidence="2" id="KW-1185">Reference proteome</keyword>
<evidence type="ECO:0000313" key="1">
    <source>
        <dbReference type="EMBL" id="SJL13384.1"/>
    </source>
</evidence>
<proteinExistence type="predicted"/>
<name>A0A284RX96_ARMOS</name>
<accession>A0A284RX96</accession>
<reference evidence="2" key="1">
    <citation type="journal article" date="2017" name="Nat. Ecol. Evol.">
        <title>Genome expansion and lineage-specific genetic innovations in the forest pathogenic fungi Armillaria.</title>
        <authorList>
            <person name="Sipos G."/>
            <person name="Prasanna A.N."/>
            <person name="Walter M.C."/>
            <person name="O'Connor E."/>
            <person name="Balint B."/>
            <person name="Krizsan K."/>
            <person name="Kiss B."/>
            <person name="Hess J."/>
            <person name="Varga T."/>
            <person name="Slot J."/>
            <person name="Riley R."/>
            <person name="Boka B."/>
            <person name="Rigling D."/>
            <person name="Barry K."/>
            <person name="Lee J."/>
            <person name="Mihaltcheva S."/>
            <person name="LaButti K."/>
            <person name="Lipzen A."/>
            <person name="Waldron R."/>
            <person name="Moloney N.M."/>
            <person name="Sperisen C."/>
            <person name="Kredics L."/>
            <person name="Vagvoelgyi C."/>
            <person name="Patrignani A."/>
            <person name="Fitzpatrick D."/>
            <person name="Nagy I."/>
            <person name="Doyle S."/>
            <person name="Anderson J.B."/>
            <person name="Grigoriev I.V."/>
            <person name="Gueldener U."/>
            <person name="Muensterkoetter M."/>
            <person name="Nagy L.G."/>
        </authorList>
    </citation>
    <scope>NUCLEOTIDE SEQUENCE [LARGE SCALE GENOMIC DNA]</scope>
    <source>
        <strain evidence="2">C18/9</strain>
    </source>
</reference>